<dbReference type="PANTHER" id="PTHR12526">
    <property type="entry name" value="GLYCOSYLTRANSFERASE"/>
    <property type="match status" value="1"/>
</dbReference>
<protein>
    <submittedName>
        <fullName evidence="6">Glycosyltransferase involved in cell wall biosynthesis</fullName>
    </submittedName>
</protein>
<dbReference type="Pfam" id="PF00534">
    <property type="entry name" value="Glycos_transf_1"/>
    <property type="match status" value="1"/>
</dbReference>
<name>A0ABY2G4N2_9FLAO</name>
<dbReference type="Pfam" id="PF13579">
    <property type="entry name" value="Glyco_trans_4_4"/>
    <property type="match status" value="1"/>
</dbReference>
<comment type="caution">
    <text evidence="6">The sequence shown here is derived from an EMBL/GenBank/DDBJ whole genome shotgun (WGS) entry which is preliminary data.</text>
</comment>
<dbReference type="PANTHER" id="PTHR12526:SF640">
    <property type="entry name" value="COLANIC ACID BIOSYNTHESIS GLYCOSYLTRANSFERASE WCAL-RELATED"/>
    <property type="match status" value="1"/>
</dbReference>
<reference evidence="6 7" key="1">
    <citation type="submission" date="2019-03" db="EMBL/GenBank/DDBJ databases">
        <title>Genomic Encyclopedia of Type Strains, Phase III (KMG-III): the genomes of soil and plant-associated and newly described type strains.</title>
        <authorList>
            <person name="Whitman W."/>
        </authorList>
    </citation>
    <scope>NUCLEOTIDE SEQUENCE [LARGE SCALE GENOMIC DNA]</scope>
    <source>
        <strain evidence="6 7">CGMCC 1.10957</strain>
    </source>
</reference>
<feature type="domain" description="Glycosyltransferase subfamily 4-like N-terminal" evidence="5">
    <location>
        <begin position="75"/>
        <end position="164"/>
    </location>
</feature>
<dbReference type="InterPro" id="IPR001296">
    <property type="entry name" value="Glyco_trans_1"/>
</dbReference>
<dbReference type="RefSeq" id="WP_134199603.1">
    <property type="nucleotide sequence ID" value="NZ_SOQZ01000003.1"/>
</dbReference>
<keyword evidence="3" id="KW-0808">Transferase</keyword>
<dbReference type="SUPFAM" id="SSF53756">
    <property type="entry name" value="UDP-Glycosyltransferase/glycogen phosphorylase"/>
    <property type="match status" value="1"/>
</dbReference>
<feature type="domain" description="Glycosyl transferase family 1" evidence="4">
    <location>
        <begin position="182"/>
        <end position="343"/>
    </location>
</feature>
<keyword evidence="2" id="KW-0328">Glycosyltransferase</keyword>
<dbReference type="EMBL" id="SOQZ01000003">
    <property type="protein sequence ID" value="TDY11775.1"/>
    <property type="molecule type" value="Genomic_DNA"/>
</dbReference>
<dbReference type="Gene3D" id="3.40.50.2000">
    <property type="entry name" value="Glycogen Phosphorylase B"/>
    <property type="match status" value="2"/>
</dbReference>
<proteinExistence type="inferred from homology"/>
<comment type="similarity">
    <text evidence="1">Belongs to the glycosyltransferase group 1 family. Glycosyltransferase 4 subfamily.</text>
</comment>
<dbReference type="Proteomes" id="UP000294930">
    <property type="component" value="Unassembled WGS sequence"/>
</dbReference>
<gene>
    <name evidence="6" type="ORF">A8975_1614</name>
</gene>
<evidence type="ECO:0000256" key="2">
    <source>
        <dbReference type="ARBA" id="ARBA00022676"/>
    </source>
</evidence>
<accession>A0ABY2G4N2</accession>
<dbReference type="InterPro" id="IPR028098">
    <property type="entry name" value="Glyco_trans_4-like_N"/>
</dbReference>
<evidence type="ECO:0000259" key="4">
    <source>
        <dbReference type="Pfam" id="PF00534"/>
    </source>
</evidence>
<evidence type="ECO:0000256" key="1">
    <source>
        <dbReference type="ARBA" id="ARBA00009481"/>
    </source>
</evidence>
<evidence type="ECO:0000313" key="6">
    <source>
        <dbReference type="EMBL" id="TDY11775.1"/>
    </source>
</evidence>
<keyword evidence="7" id="KW-1185">Reference proteome</keyword>
<organism evidence="6 7">
    <name type="scientific">Meridianimaribacter flavus</name>
    <dbReference type="NCBI Taxonomy" id="571115"/>
    <lineage>
        <taxon>Bacteria</taxon>
        <taxon>Pseudomonadati</taxon>
        <taxon>Bacteroidota</taxon>
        <taxon>Flavobacteriia</taxon>
        <taxon>Flavobacteriales</taxon>
        <taxon>Flavobacteriaceae</taxon>
        <taxon>Meridianimaribacter</taxon>
    </lineage>
</organism>
<evidence type="ECO:0000256" key="3">
    <source>
        <dbReference type="ARBA" id="ARBA00022679"/>
    </source>
</evidence>
<evidence type="ECO:0000313" key="7">
    <source>
        <dbReference type="Proteomes" id="UP000294930"/>
    </source>
</evidence>
<evidence type="ECO:0000259" key="5">
    <source>
        <dbReference type="Pfam" id="PF13579"/>
    </source>
</evidence>
<sequence length="370" mass="41318">MTIAILTPSQNPYSETFIQAHKQYLRGKICYYYGSGEGIRLEGVGGLVGQWKRLYFKAIAKLFKKPSGYVRDCMLRTSFKQQGVDVVLVEYGTQAHNLRSILASLSLPVVVHFHGYDASRQDVIARCDAYREVFQLASKVIAVSRVMETTLLKLGCPKAKLVYNVYGPQPEFTTIEPSFTHRQFIAIGRFTDKKAPYYTLLAFKAVLEQHPDARLLMAGDGDLLNTCKNLAQYLGLQSQVEFLGIIRPEVYRSLLSRSLAFVQHSITAASGDMEGTPLAVLEASAAGLPVVSTYHAGIPDVVVHNETGLLSDEHDVKAMTQNMLRLLDDVDYAQQLGRAGQERVNRFFTLERHIGVLQKLLEQVVSNKKK</sequence>